<dbReference type="PANTHER" id="PTHR33258:SF1">
    <property type="entry name" value="TRANSPOSASE INSL FOR INSERTION SEQUENCE ELEMENT IS186A-RELATED"/>
    <property type="match status" value="1"/>
</dbReference>
<dbReference type="AlphaFoldDB" id="X1V4K8"/>
<feature type="domain" description="Transposase IS4-like" evidence="1">
    <location>
        <begin position="2"/>
        <end position="140"/>
    </location>
</feature>
<gene>
    <name evidence="2" type="ORF">S12H4_57860</name>
</gene>
<accession>X1V4K8</accession>
<dbReference type="Pfam" id="PF01609">
    <property type="entry name" value="DDE_Tnp_1"/>
    <property type="match status" value="1"/>
</dbReference>
<proteinExistence type="predicted"/>
<sequence length="140" mass="16861">MTITDGKYHDINVVKDKQYCFPTILSDSIITVDRAYIDYKWLYSLTISKVYFVTRIKRNISYEVLGQQKIIKNRDVISDHTIRMTGFYTKENYPDKLRLIKYYDKETKKELVFITNNFKLAARTIADLYKARWQIEIFFK</sequence>
<evidence type="ECO:0000259" key="1">
    <source>
        <dbReference type="Pfam" id="PF01609"/>
    </source>
</evidence>
<dbReference type="EMBL" id="BARW01037487">
    <property type="protein sequence ID" value="GAJ24723.1"/>
    <property type="molecule type" value="Genomic_DNA"/>
</dbReference>
<reference evidence="2" key="1">
    <citation type="journal article" date="2014" name="Front. Microbiol.">
        <title>High frequency of phylogenetically diverse reductive dehalogenase-homologous genes in deep subseafloor sedimentary metagenomes.</title>
        <authorList>
            <person name="Kawai M."/>
            <person name="Futagami T."/>
            <person name="Toyoda A."/>
            <person name="Takaki Y."/>
            <person name="Nishi S."/>
            <person name="Hori S."/>
            <person name="Arai W."/>
            <person name="Tsubouchi T."/>
            <person name="Morono Y."/>
            <person name="Uchiyama I."/>
            <person name="Ito T."/>
            <person name="Fujiyama A."/>
            <person name="Inagaki F."/>
            <person name="Takami H."/>
        </authorList>
    </citation>
    <scope>NUCLEOTIDE SEQUENCE</scope>
    <source>
        <strain evidence="2">Expedition CK06-06</strain>
    </source>
</reference>
<evidence type="ECO:0000313" key="2">
    <source>
        <dbReference type="EMBL" id="GAJ24723.1"/>
    </source>
</evidence>
<feature type="non-terminal residue" evidence="2">
    <location>
        <position position="140"/>
    </location>
</feature>
<dbReference type="PANTHER" id="PTHR33258">
    <property type="entry name" value="TRANSPOSASE INSL FOR INSERTION SEQUENCE ELEMENT IS186A-RELATED"/>
    <property type="match status" value="1"/>
</dbReference>
<comment type="caution">
    <text evidence="2">The sequence shown here is derived from an EMBL/GenBank/DDBJ whole genome shotgun (WGS) entry which is preliminary data.</text>
</comment>
<dbReference type="SUPFAM" id="SSF53098">
    <property type="entry name" value="Ribonuclease H-like"/>
    <property type="match status" value="1"/>
</dbReference>
<protein>
    <recommendedName>
        <fullName evidence="1">Transposase IS4-like domain-containing protein</fullName>
    </recommendedName>
</protein>
<name>X1V4K8_9ZZZZ</name>
<dbReference type="InterPro" id="IPR002559">
    <property type="entry name" value="Transposase_11"/>
</dbReference>
<dbReference type="GO" id="GO:0006313">
    <property type="term" value="P:DNA transposition"/>
    <property type="evidence" value="ECO:0007669"/>
    <property type="project" value="InterPro"/>
</dbReference>
<dbReference type="InterPro" id="IPR012337">
    <property type="entry name" value="RNaseH-like_sf"/>
</dbReference>
<dbReference type="GO" id="GO:0003677">
    <property type="term" value="F:DNA binding"/>
    <property type="evidence" value="ECO:0007669"/>
    <property type="project" value="InterPro"/>
</dbReference>
<organism evidence="2">
    <name type="scientific">marine sediment metagenome</name>
    <dbReference type="NCBI Taxonomy" id="412755"/>
    <lineage>
        <taxon>unclassified sequences</taxon>
        <taxon>metagenomes</taxon>
        <taxon>ecological metagenomes</taxon>
    </lineage>
</organism>
<dbReference type="GO" id="GO:0004803">
    <property type="term" value="F:transposase activity"/>
    <property type="evidence" value="ECO:0007669"/>
    <property type="project" value="InterPro"/>
</dbReference>